<dbReference type="Proteomes" id="UP001056120">
    <property type="component" value="Linkage Group LG08"/>
</dbReference>
<comment type="caution">
    <text evidence="1">The sequence shown here is derived from an EMBL/GenBank/DDBJ whole genome shotgun (WGS) entry which is preliminary data.</text>
</comment>
<accession>A0ACB9IEP8</accession>
<keyword evidence="2" id="KW-1185">Reference proteome</keyword>
<sequence>MMIRGREAYKDDEKVLVEAGPHSLPSVRGSNTSNDAVPEANIGVSSIVPSSRNRADDIQAESKALARAVNASVYSHELLKFKYASRPFKVSEFPRFDYLTLL</sequence>
<evidence type="ECO:0000313" key="1">
    <source>
        <dbReference type="EMBL" id="KAI3806267.1"/>
    </source>
</evidence>
<protein>
    <submittedName>
        <fullName evidence="1">Uncharacterized protein</fullName>
    </submittedName>
</protein>
<reference evidence="2" key="1">
    <citation type="journal article" date="2022" name="Mol. Ecol. Resour.">
        <title>The genomes of chicory, endive, great burdock and yacon provide insights into Asteraceae palaeo-polyploidization history and plant inulin production.</title>
        <authorList>
            <person name="Fan W."/>
            <person name="Wang S."/>
            <person name="Wang H."/>
            <person name="Wang A."/>
            <person name="Jiang F."/>
            <person name="Liu H."/>
            <person name="Zhao H."/>
            <person name="Xu D."/>
            <person name="Zhang Y."/>
        </authorList>
    </citation>
    <scope>NUCLEOTIDE SEQUENCE [LARGE SCALE GENOMIC DNA]</scope>
    <source>
        <strain evidence="2">cv. Yunnan</strain>
    </source>
</reference>
<evidence type="ECO:0000313" key="2">
    <source>
        <dbReference type="Proteomes" id="UP001056120"/>
    </source>
</evidence>
<proteinExistence type="predicted"/>
<organism evidence="1 2">
    <name type="scientific">Smallanthus sonchifolius</name>
    <dbReference type="NCBI Taxonomy" id="185202"/>
    <lineage>
        <taxon>Eukaryota</taxon>
        <taxon>Viridiplantae</taxon>
        <taxon>Streptophyta</taxon>
        <taxon>Embryophyta</taxon>
        <taxon>Tracheophyta</taxon>
        <taxon>Spermatophyta</taxon>
        <taxon>Magnoliopsida</taxon>
        <taxon>eudicotyledons</taxon>
        <taxon>Gunneridae</taxon>
        <taxon>Pentapetalae</taxon>
        <taxon>asterids</taxon>
        <taxon>campanulids</taxon>
        <taxon>Asterales</taxon>
        <taxon>Asteraceae</taxon>
        <taxon>Asteroideae</taxon>
        <taxon>Heliantheae alliance</taxon>
        <taxon>Millerieae</taxon>
        <taxon>Smallanthus</taxon>
    </lineage>
</organism>
<gene>
    <name evidence="1" type="ORF">L1987_22166</name>
</gene>
<dbReference type="EMBL" id="CM042025">
    <property type="protein sequence ID" value="KAI3806267.1"/>
    <property type="molecule type" value="Genomic_DNA"/>
</dbReference>
<reference evidence="1 2" key="2">
    <citation type="journal article" date="2022" name="Mol. Ecol. Resour.">
        <title>The genomes of chicory, endive, great burdock and yacon provide insights into Asteraceae paleo-polyploidization history and plant inulin production.</title>
        <authorList>
            <person name="Fan W."/>
            <person name="Wang S."/>
            <person name="Wang H."/>
            <person name="Wang A."/>
            <person name="Jiang F."/>
            <person name="Liu H."/>
            <person name="Zhao H."/>
            <person name="Xu D."/>
            <person name="Zhang Y."/>
        </authorList>
    </citation>
    <scope>NUCLEOTIDE SEQUENCE [LARGE SCALE GENOMIC DNA]</scope>
    <source>
        <strain evidence="2">cv. Yunnan</strain>
        <tissue evidence="1">Leaves</tissue>
    </source>
</reference>
<name>A0ACB9IEP8_9ASTR</name>